<dbReference type="OrthoDB" id="6513042at2759"/>
<keyword evidence="2" id="KW-1185">Reference proteome</keyword>
<organism evidence="1 2">
    <name type="scientific">Aulographum hederae CBS 113979</name>
    <dbReference type="NCBI Taxonomy" id="1176131"/>
    <lineage>
        <taxon>Eukaryota</taxon>
        <taxon>Fungi</taxon>
        <taxon>Dikarya</taxon>
        <taxon>Ascomycota</taxon>
        <taxon>Pezizomycotina</taxon>
        <taxon>Dothideomycetes</taxon>
        <taxon>Pleosporomycetidae</taxon>
        <taxon>Aulographales</taxon>
        <taxon>Aulographaceae</taxon>
    </lineage>
</organism>
<name>A0A6G1GLI2_9PEZI</name>
<gene>
    <name evidence="1" type="ORF">K402DRAFT_314889</name>
</gene>
<proteinExistence type="predicted"/>
<dbReference type="Proteomes" id="UP000800041">
    <property type="component" value="Unassembled WGS sequence"/>
</dbReference>
<protein>
    <submittedName>
        <fullName evidence="1">Uncharacterized protein</fullName>
    </submittedName>
</protein>
<reference evidence="1" key="1">
    <citation type="journal article" date="2020" name="Stud. Mycol.">
        <title>101 Dothideomycetes genomes: a test case for predicting lifestyles and emergence of pathogens.</title>
        <authorList>
            <person name="Haridas S."/>
            <person name="Albert R."/>
            <person name="Binder M."/>
            <person name="Bloem J."/>
            <person name="Labutti K."/>
            <person name="Salamov A."/>
            <person name="Andreopoulos B."/>
            <person name="Baker S."/>
            <person name="Barry K."/>
            <person name="Bills G."/>
            <person name="Bluhm B."/>
            <person name="Cannon C."/>
            <person name="Castanera R."/>
            <person name="Culley D."/>
            <person name="Daum C."/>
            <person name="Ezra D."/>
            <person name="Gonzalez J."/>
            <person name="Henrissat B."/>
            <person name="Kuo A."/>
            <person name="Liang C."/>
            <person name="Lipzen A."/>
            <person name="Lutzoni F."/>
            <person name="Magnuson J."/>
            <person name="Mondo S."/>
            <person name="Nolan M."/>
            <person name="Ohm R."/>
            <person name="Pangilinan J."/>
            <person name="Park H.-J."/>
            <person name="Ramirez L."/>
            <person name="Alfaro M."/>
            <person name="Sun H."/>
            <person name="Tritt A."/>
            <person name="Yoshinaga Y."/>
            <person name="Zwiers L.-H."/>
            <person name="Turgeon B."/>
            <person name="Goodwin S."/>
            <person name="Spatafora J."/>
            <person name="Crous P."/>
            <person name="Grigoriev I."/>
        </authorList>
    </citation>
    <scope>NUCLEOTIDE SEQUENCE</scope>
    <source>
        <strain evidence="1">CBS 113979</strain>
    </source>
</reference>
<evidence type="ECO:0000313" key="1">
    <source>
        <dbReference type="EMBL" id="KAF1981619.1"/>
    </source>
</evidence>
<evidence type="ECO:0000313" key="2">
    <source>
        <dbReference type="Proteomes" id="UP000800041"/>
    </source>
</evidence>
<accession>A0A6G1GLI2</accession>
<feature type="non-terminal residue" evidence="1">
    <location>
        <position position="183"/>
    </location>
</feature>
<sequence length="183" mass="20666">MINTRNEFVDGLVINVMSPDNRTLTVDRNMQPLNGTFVTGSTGGRFRALQRYSYLVRLDTTPEDLVASMEIPFDMQTLKMLNIDPANTYVGKLADNGKSWVVSESLRNIHTETSRTRAMKMNTLGGEYQLLGRTSEDLANIFQQYGEDERQSVRLTSGQGMQAVEFIDGMRVNVQTDKNIQMN</sequence>
<dbReference type="AlphaFoldDB" id="A0A6G1GLI2"/>
<dbReference type="EMBL" id="ML977196">
    <property type="protein sequence ID" value="KAF1981619.1"/>
    <property type="molecule type" value="Genomic_DNA"/>
</dbReference>